<dbReference type="EMBL" id="JAAHBU010000011">
    <property type="protein sequence ID" value="NER62764.1"/>
    <property type="molecule type" value="Genomic_DNA"/>
</dbReference>
<dbReference type="PANTHER" id="PTHR10366">
    <property type="entry name" value="NAD DEPENDENT EPIMERASE/DEHYDRATASE"/>
    <property type="match status" value="1"/>
</dbReference>
<comment type="caution">
    <text evidence="3">The sequence shown here is derived from an EMBL/GenBank/DDBJ whole genome shotgun (WGS) entry which is preliminary data.</text>
</comment>
<evidence type="ECO:0000256" key="1">
    <source>
        <dbReference type="ARBA" id="ARBA00023002"/>
    </source>
</evidence>
<organism evidence="3 4">
    <name type="scientific">Pseudomonas brassicae</name>
    <dbReference type="NCBI Taxonomy" id="2708063"/>
    <lineage>
        <taxon>Bacteria</taxon>
        <taxon>Pseudomonadati</taxon>
        <taxon>Pseudomonadota</taxon>
        <taxon>Gammaproteobacteria</taxon>
        <taxon>Pseudomonadales</taxon>
        <taxon>Pseudomonadaceae</taxon>
        <taxon>Pseudomonas</taxon>
    </lineage>
</organism>
<name>A0A6B3NTV2_9PSED</name>
<dbReference type="Proteomes" id="UP000482634">
    <property type="component" value="Unassembled WGS sequence"/>
</dbReference>
<dbReference type="InterPro" id="IPR036291">
    <property type="entry name" value="NAD(P)-bd_dom_sf"/>
</dbReference>
<dbReference type="InterPro" id="IPR016040">
    <property type="entry name" value="NAD(P)-bd_dom"/>
</dbReference>
<evidence type="ECO:0000313" key="4">
    <source>
        <dbReference type="Proteomes" id="UP000482634"/>
    </source>
</evidence>
<dbReference type="Gene3D" id="3.40.50.720">
    <property type="entry name" value="NAD(P)-binding Rossmann-like Domain"/>
    <property type="match status" value="1"/>
</dbReference>
<evidence type="ECO:0000259" key="2">
    <source>
        <dbReference type="Pfam" id="PF13460"/>
    </source>
</evidence>
<keyword evidence="1" id="KW-0560">Oxidoreductase</keyword>
<dbReference type="SUPFAM" id="SSF51735">
    <property type="entry name" value="NAD(P)-binding Rossmann-fold domains"/>
    <property type="match status" value="1"/>
</dbReference>
<reference evidence="3 4" key="1">
    <citation type="submission" date="2020-02" db="EMBL/GenBank/DDBJ databases">
        <title>Broccoli isolated Pseudomonas sp.</title>
        <authorList>
            <person name="Fujikawa T."/>
            <person name="Sawada H."/>
        </authorList>
    </citation>
    <scope>NUCLEOTIDE SEQUENCE [LARGE SCALE GENOMIC DNA]</scope>
    <source>
        <strain evidence="3 4">MAFF212427</strain>
    </source>
</reference>
<dbReference type="GO" id="GO:0016616">
    <property type="term" value="F:oxidoreductase activity, acting on the CH-OH group of donors, NAD or NADP as acceptor"/>
    <property type="evidence" value="ECO:0007669"/>
    <property type="project" value="TreeGrafter"/>
</dbReference>
<dbReference type="PANTHER" id="PTHR10366:SF564">
    <property type="entry name" value="STEROL-4-ALPHA-CARBOXYLATE 3-DEHYDROGENASE, DECARBOXYLATING"/>
    <property type="match status" value="1"/>
</dbReference>
<protein>
    <submittedName>
        <fullName evidence="3">NAD(P)H-binding protein</fullName>
    </submittedName>
</protein>
<gene>
    <name evidence="3" type="ORF">G3436_01165</name>
</gene>
<dbReference type="Pfam" id="PF13460">
    <property type="entry name" value="NAD_binding_10"/>
    <property type="match status" value="1"/>
</dbReference>
<feature type="domain" description="NAD(P)-binding" evidence="2">
    <location>
        <begin position="9"/>
        <end position="112"/>
    </location>
</feature>
<dbReference type="InterPro" id="IPR050425">
    <property type="entry name" value="NAD(P)_dehydrat-like"/>
</dbReference>
<proteinExistence type="predicted"/>
<keyword evidence="4" id="KW-1185">Reference proteome</keyword>
<dbReference type="AlphaFoldDB" id="A0A6B3NTV2"/>
<accession>A0A6B3NTV2</accession>
<sequence>MSKLCLVTGANGHLGNTLVRTLLRQGYRVRAGVRDVRNLAPFAGLDCEVVYAEALDQAAMFKALQGVDVLFQVAAVFRHWARHPQQQIIAPNVQGTRCVLAAAARAGVQRLHLGQFESGLLRPANQLHHGQVMGRVNAVAAAALRRLEDRLGGQPVS</sequence>
<evidence type="ECO:0000313" key="3">
    <source>
        <dbReference type="EMBL" id="NER62764.1"/>
    </source>
</evidence>